<evidence type="ECO:0000313" key="3">
    <source>
        <dbReference type="Proteomes" id="UP000323454"/>
    </source>
</evidence>
<dbReference type="InterPro" id="IPR010982">
    <property type="entry name" value="Lambda_DNA-bd_dom_sf"/>
</dbReference>
<accession>A0A5B2XGA5</accession>
<evidence type="ECO:0000313" key="2">
    <source>
        <dbReference type="EMBL" id="KAA2261921.1"/>
    </source>
</evidence>
<dbReference type="Proteomes" id="UP000323454">
    <property type="component" value="Unassembled WGS sequence"/>
</dbReference>
<name>A0A5B2XGA5_9PSEU</name>
<dbReference type="InterPro" id="IPR001387">
    <property type="entry name" value="Cro/C1-type_HTH"/>
</dbReference>
<feature type="domain" description="HTH cro/C1-type" evidence="1">
    <location>
        <begin position="14"/>
        <end position="85"/>
    </location>
</feature>
<keyword evidence="3" id="KW-1185">Reference proteome</keyword>
<organism evidence="2 3">
    <name type="scientific">Solihabitans fulvus</name>
    <dbReference type="NCBI Taxonomy" id="1892852"/>
    <lineage>
        <taxon>Bacteria</taxon>
        <taxon>Bacillati</taxon>
        <taxon>Actinomycetota</taxon>
        <taxon>Actinomycetes</taxon>
        <taxon>Pseudonocardiales</taxon>
        <taxon>Pseudonocardiaceae</taxon>
        <taxon>Solihabitans</taxon>
    </lineage>
</organism>
<sequence length="284" mass="31745">MATTERQRRELAAFLRSRRERRDPVDFGLVPGRRRTPGLRREEVATLASVSITWYSWLEQARDIRVSADVLASLARALHLDPAETEHLYQLAGHVPPGAVAEPVPEVAAQHRLLLANLEPSPAFLSNRRFDVLAWNRAHTVLYGDFARLAPADRNMLWLLFTDPAQRALAVDWPAAAAYGVGLFRSQAGELLSSPEFVALVERLLAASPEFRELWERRDLSSFVPASQEWNHPLLGRVAFEYVKMYAADEDRTLVAHLVRPGSELATRLAELIAADSAVEKPGS</sequence>
<dbReference type="GO" id="GO:0003677">
    <property type="term" value="F:DNA binding"/>
    <property type="evidence" value="ECO:0007669"/>
    <property type="project" value="InterPro"/>
</dbReference>
<dbReference type="EMBL" id="VUOB01000023">
    <property type="protein sequence ID" value="KAA2261921.1"/>
    <property type="molecule type" value="Genomic_DNA"/>
</dbReference>
<dbReference type="InterPro" id="IPR041413">
    <property type="entry name" value="MLTR_LBD"/>
</dbReference>
<evidence type="ECO:0000259" key="1">
    <source>
        <dbReference type="SMART" id="SM00530"/>
    </source>
</evidence>
<dbReference type="AlphaFoldDB" id="A0A5B2XGA5"/>
<reference evidence="2 3" key="1">
    <citation type="submission" date="2019-09" db="EMBL/GenBank/DDBJ databases">
        <title>Goodfellowia gen. nov., a new genus of the Pseudonocardineae related to Actinoalloteichus, containing Goodfellowia coeruleoviolacea gen. nov., comb. nov. gen. nov., comb. nov.</title>
        <authorList>
            <person name="Labeda D."/>
        </authorList>
    </citation>
    <scope>NUCLEOTIDE SEQUENCE [LARGE SCALE GENOMIC DNA]</scope>
    <source>
        <strain evidence="2 3">AN110305</strain>
    </source>
</reference>
<dbReference type="Gene3D" id="3.30.450.180">
    <property type="match status" value="1"/>
</dbReference>
<dbReference type="Pfam" id="PF17765">
    <property type="entry name" value="MLTR_LBD"/>
    <property type="match status" value="1"/>
</dbReference>
<dbReference type="Gene3D" id="1.10.260.40">
    <property type="entry name" value="lambda repressor-like DNA-binding domains"/>
    <property type="match status" value="1"/>
</dbReference>
<dbReference type="PANTHER" id="PTHR35010:SF2">
    <property type="entry name" value="BLL4672 PROTEIN"/>
    <property type="match status" value="1"/>
</dbReference>
<dbReference type="OrthoDB" id="4790304at2"/>
<dbReference type="SUPFAM" id="SSF47413">
    <property type="entry name" value="lambda repressor-like DNA-binding domains"/>
    <property type="match status" value="1"/>
</dbReference>
<protein>
    <submittedName>
        <fullName evidence="2">Helix-turn-helix domain-containing protein</fullName>
    </submittedName>
</protein>
<proteinExistence type="predicted"/>
<dbReference type="Pfam" id="PF13560">
    <property type="entry name" value="HTH_31"/>
    <property type="match status" value="1"/>
</dbReference>
<dbReference type="SMART" id="SM00530">
    <property type="entry name" value="HTH_XRE"/>
    <property type="match status" value="1"/>
</dbReference>
<dbReference type="PANTHER" id="PTHR35010">
    <property type="entry name" value="BLL4672 PROTEIN-RELATED"/>
    <property type="match status" value="1"/>
</dbReference>
<gene>
    <name evidence="2" type="ORF">F0L68_14515</name>
</gene>
<dbReference type="RefSeq" id="WP_149850084.1">
    <property type="nucleotide sequence ID" value="NZ_VUOB01000023.1"/>
</dbReference>
<reference evidence="2 3" key="2">
    <citation type="submission" date="2019-09" db="EMBL/GenBank/DDBJ databases">
        <authorList>
            <person name="Jin C."/>
        </authorList>
    </citation>
    <scope>NUCLEOTIDE SEQUENCE [LARGE SCALE GENOMIC DNA]</scope>
    <source>
        <strain evidence="2 3">AN110305</strain>
    </source>
</reference>
<comment type="caution">
    <text evidence="2">The sequence shown here is derived from an EMBL/GenBank/DDBJ whole genome shotgun (WGS) entry which is preliminary data.</text>
</comment>